<feature type="transmembrane region" description="Helical" evidence="1">
    <location>
        <begin position="82"/>
        <end position="101"/>
    </location>
</feature>
<evidence type="ECO:0000313" key="3">
    <source>
        <dbReference type="Proteomes" id="UP000593890"/>
    </source>
</evidence>
<dbReference type="RefSeq" id="WP_215533652.1">
    <property type="nucleotide sequence ID" value="NZ_AP023321.1"/>
</dbReference>
<accession>A0A7I8D4X1</accession>
<feature type="transmembrane region" description="Helical" evidence="1">
    <location>
        <begin position="9"/>
        <end position="27"/>
    </location>
</feature>
<dbReference type="PANTHER" id="PTHR40078">
    <property type="entry name" value="INTEGRAL MEMBRANE PROTEIN-RELATED"/>
    <property type="match status" value="1"/>
</dbReference>
<sequence length="210" mass="22587">MKKYTGKKLAAVVASVLLIGFGVSLFVQSDFGVDPFSSMNMGLSGVIGTSFGIMQLSVNILLFIPVLIFARHKIGIGTIANMVFVAFIADFMEMVYGWLHFSPEGWPIRIVLMVMGVAILSLGASLYYVADLGVSPYDAAAPMLSDATHIPFRWCRIVTDLVCVLVSFLTGGPIGIGTVVTAFFMGPLVSFFNRTISEKLVLGKDGKSVD</sequence>
<dbReference type="Proteomes" id="UP000593890">
    <property type="component" value="Chromosome"/>
</dbReference>
<feature type="transmembrane region" description="Helical" evidence="1">
    <location>
        <begin position="47"/>
        <end position="70"/>
    </location>
</feature>
<keyword evidence="1" id="KW-1133">Transmembrane helix</keyword>
<dbReference type="InterPro" id="IPR038750">
    <property type="entry name" value="YczE/YyaS-like"/>
</dbReference>
<protein>
    <submittedName>
        <fullName evidence="2">Membrane protein</fullName>
    </submittedName>
</protein>
<keyword evidence="3" id="KW-1185">Reference proteome</keyword>
<feature type="transmembrane region" description="Helical" evidence="1">
    <location>
        <begin position="107"/>
        <end position="129"/>
    </location>
</feature>
<dbReference type="PANTHER" id="PTHR40078:SF1">
    <property type="entry name" value="INTEGRAL MEMBRANE PROTEIN"/>
    <property type="match status" value="1"/>
</dbReference>
<evidence type="ECO:0000313" key="2">
    <source>
        <dbReference type="EMBL" id="BCI60263.1"/>
    </source>
</evidence>
<keyword evidence="1" id="KW-0472">Membrane</keyword>
<dbReference type="KEGG" id="sman:C12CBH8_09020"/>
<dbReference type="EMBL" id="AP023321">
    <property type="protein sequence ID" value="BCI60263.1"/>
    <property type="molecule type" value="Genomic_DNA"/>
</dbReference>
<name>A0A7I8D4X1_9FIRM</name>
<evidence type="ECO:0000256" key="1">
    <source>
        <dbReference type="SAM" id="Phobius"/>
    </source>
</evidence>
<keyword evidence="1" id="KW-0812">Transmembrane</keyword>
<proteinExistence type="predicted"/>
<dbReference type="Pfam" id="PF19700">
    <property type="entry name" value="DUF6198"/>
    <property type="match status" value="1"/>
</dbReference>
<gene>
    <name evidence="2" type="ORF">C12CBH8_09020</name>
</gene>
<organism evidence="2 3">
    <name type="scientific">Solibaculum mannosilyticum</name>
    <dbReference type="NCBI Taxonomy" id="2780922"/>
    <lineage>
        <taxon>Bacteria</taxon>
        <taxon>Bacillati</taxon>
        <taxon>Bacillota</taxon>
        <taxon>Clostridia</taxon>
        <taxon>Eubacteriales</taxon>
        <taxon>Oscillospiraceae</taxon>
        <taxon>Solibaculum</taxon>
    </lineage>
</organism>
<dbReference type="AlphaFoldDB" id="A0A7I8D4X1"/>
<reference evidence="3" key="1">
    <citation type="submission" date="2020-07" db="EMBL/GenBank/DDBJ databases">
        <title>Complete genome sequencing of Clostridia bacterium strain 12CBH8.</title>
        <authorList>
            <person name="Sakamoto M."/>
            <person name="Murakami T."/>
            <person name="Mori H."/>
        </authorList>
    </citation>
    <scope>NUCLEOTIDE SEQUENCE [LARGE SCALE GENOMIC DNA]</scope>
    <source>
        <strain evidence="3">12CBH8</strain>
    </source>
</reference>